<comment type="caution">
    <text evidence="1">The sequence shown here is derived from an EMBL/GenBank/DDBJ whole genome shotgun (WGS) entry which is preliminary data.</text>
</comment>
<dbReference type="Proteomes" id="UP001142153">
    <property type="component" value="Unassembled WGS sequence"/>
</dbReference>
<dbReference type="EMBL" id="JAPZPY010000004">
    <property type="protein sequence ID" value="MCZ8379600.1"/>
    <property type="molecule type" value="Genomic_DNA"/>
</dbReference>
<dbReference type="PROSITE" id="PS51257">
    <property type="entry name" value="PROKAR_LIPOPROTEIN"/>
    <property type="match status" value="1"/>
</dbReference>
<evidence type="ECO:0000313" key="2">
    <source>
        <dbReference type="Proteomes" id="UP001142153"/>
    </source>
</evidence>
<organism evidence="1 2">
    <name type="scientific">Mycobacterium hippophais</name>
    <dbReference type="NCBI Taxonomy" id="3016340"/>
    <lineage>
        <taxon>Bacteria</taxon>
        <taxon>Bacillati</taxon>
        <taxon>Actinomycetota</taxon>
        <taxon>Actinomycetes</taxon>
        <taxon>Mycobacteriales</taxon>
        <taxon>Mycobacteriaceae</taxon>
        <taxon>Mycobacterium</taxon>
    </lineage>
</organism>
<accession>A0ABT4PSQ7</accession>
<keyword evidence="2" id="KW-1185">Reference proteome</keyword>
<name>A0ABT4PSQ7_9MYCO</name>
<gene>
    <name evidence="1" type="ORF">O6P37_12050</name>
</gene>
<protein>
    <submittedName>
        <fullName evidence="1">Uncharacterized protein</fullName>
    </submittedName>
</protein>
<reference evidence="1" key="1">
    <citation type="submission" date="2022-12" db="EMBL/GenBank/DDBJ databases">
        <authorList>
            <person name="Deng Y."/>
            <person name="Zhang Y.-Q."/>
        </authorList>
    </citation>
    <scope>NUCLEOTIDE SEQUENCE</scope>
    <source>
        <strain evidence="1">CPCC 205372</strain>
    </source>
</reference>
<sequence length="309" mass="32915">MRIRRLTTTLVAGVLTVGLAGCTGAPDREDAARDIRDRVAAMPGVTDADLVYDNDIWAGTRFELRVDMDTATDHQIGAVADEIDHLRGDEFDDFDQRAEINVARWTTLAGGDRLPDDAARIAAQLRRLRADVQADGIRFGGGTDGSSVRVDGASATSGVVDTVLRLFTDPPPDTIEVAPDEGIDAPFWAVRSRMSIADKQRIDGQLAALAPAQPGYVTVRDGRIVTLTMSVTSPAAAHQDISGAVRTLDARPGRSVHLNWAAQGAVGARGPRWAGSAEIGGCDHGSHMGELLPDAQALQQRIRDEFGSC</sequence>
<proteinExistence type="predicted"/>
<dbReference type="RefSeq" id="WP_269894291.1">
    <property type="nucleotide sequence ID" value="NZ_JAPZPY010000004.1"/>
</dbReference>
<evidence type="ECO:0000313" key="1">
    <source>
        <dbReference type="EMBL" id="MCZ8379600.1"/>
    </source>
</evidence>